<name>A0A8R7P0V6_TRIUA</name>
<dbReference type="Gramene" id="TuG1812G0100001830.01.T01">
    <property type="protein sequence ID" value="TuG1812G0100001830.01.T01"/>
    <property type="gene ID" value="TuG1812G0100001830.01"/>
</dbReference>
<evidence type="ECO:0000313" key="3">
    <source>
        <dbReference type="Proteomes" id="UP000015106"/>
    </source>
</evidence>
<dbReference type="Proteomes" id="UP000015106">
    <property type="component" value="Chromosome 1"/>
</dbReference>
<reference evidence="2" key="2">
    <citation type="submission" date="2018-03" db="EMBL/GenBank/DDBJ databases">
        <title>The Triticum urartu genome reveals the dynamic nature of wheat genome evolution.</title>
        <authorList>
            <person name="Ling H."/>
            <person name="Ma B."/>
            <person name="Shi X."/>
            <person name="Liu H."/>
            <person name="Dong L."/>
            <person name="Sun H."/>
            <person name="Cao Y."/>
            <person name="Gao Q."/>
            <person name="Zheng S."/>
            <person name="Li Y."/>
            <person name="Yu Y."/>
            <person name="Du H."/>
            <person name="Qi M."/>
            <person name="Li Y."/>
            <person name="Yu H."/>
            <person name="Cui Y."/>
            <person name="Wang N."/>
            <person name="Chen C."/>
            <person name="Wu H."/>
            <person name="Zhao Y."/>
            <person name="Zhang J."/>
            <person name="Li Y."/>
            <person name="Zhou W."/>
            <person name="Zhang B."/>
            <person name="Hu W."/>
            <person name="Eijk M."/>
            <person name="Tang J."/>
            <person name="Witsenboer H."/>
            <person name="Zhao S."/>
            <person name="Li Z."/>
            <person name="Zhang A."/>
            <person name="Wang D."/>
            <person name="Liang C."/>
        </authorList>
    </citation>
    <scope>NUCLEOTIDE SEQUENCE [LARGE SCALE GENOMIC DNA]</scope>
    <source>
        <strain evidence="2">cv. G1812</strain>
    </source>
</reference>
<organism evidence="2 3">
    <name type="scientific">Triticum urartu</name>
    <name type="common">Red wild einkorn</name>
    <name type="synonym">Crithodium urartu</name>
    <dbReference type="NCBI Taxonomy" id="4572"/>
    <lineage>
        <taxon>Eukaryota</taxon>
        <taxon>Viridiplantae</taxon>
        <taxon>Streptophyta</taxon>
        <taxon>Embryophyta</taxon>
        <taxon>Tracheophyta</taxon>
        <taxon>Spermatophyta</taxon>
        <taxon>Magnoliopsida</taxon>
        <taxon>Liliopsida</taxon>
        <taxon>Poales</taxon>
        <taxon>Poaceae</taxon>
        <taxon>BOP clade</taxon>
        <taxon>Pooideae</taxon>
        <taxon>Triticodae</taxon>
        <taxon>Triticeae</taxon>
        <taxon>Triticinae</taxon>
        <taxon>Triticum</taxon>
    </lineage>
</organism>
<keyword evidence="3" id="KW-1185">Reference proteome</keyword>
<sequence>MKLATTLLTAPRRLAPGAVHQRPLPLHGRMQARKHRNAAYITVFNLGSRPLPPSIRDHQSLPEQADLLFAIPTPRLPATPQFDYGVDDPSLLPEQPGARRHRR</sequence>
<feature type="region of interest" description="Disordered" evidence="1">
    <location>
        <begin position="79"/>
        <end position="103"/>
    </location>
</feature>
<accession>A0A8R7P0V6</accession>
<dbReference type="AlphaFoldDB" id="A0A8R7P0V6"/>
<evidence type="ECO:0000256" key="1">
    <source>
        <dbReference type="SAM" id="MobiDB-lite"/>
    </source>
</evidence>
<evidence type="ECO:0000313" key="2">
    <source>
        <dbReference type="EnsemblPlants" id="TuG1812G0100001830.01.T01"/>
    </source>
</evidence>
<reference evidence="2" key="3">
    <citation type="submission" date="2022-06" db="UniProtKB">
        <authorList>
            <consortium name="EnsemblPlants"/>
        </authorList>
    </citation>
    <scope>IDENTIFICATION</scope>
</reference>
<dbReference type="EnsemblPlants" id="TuG1812G0100001830.01.T01">
    <property type="protein sequence ID" value="TuG1812G0100001830.01.T01"/>
    <property type="gene ID" value="TuG1812G0100001830.01"/>
</dbReference>
<reference evidence="3" key="1">
    <citation type="journal article" date="2013" name="Nature">
        <title>Draft genome of the wheat A-genome progenitor Triticum urartu.</title>
        <authorList>
            <person name="Ling H.Q."/>
            <person name="Zhao S."/>
            <person name="Liu D."/>
            <person name="Wang J."/>
            <person name="Sun H."/>
            <person name="Zhang C."/>
            <person name="Fan H."/>
            <person name="Li D."/>
            <person name="Dong L."/>
            <person name="Tao Y."/>
            <person name="Gao C."/>
            <person name="Wu H."/>
            <person name="Li Y."/>
            <person name="Cui Y."/>
            <person name="Guo X."/>
            <person name="Zheng S."/>
            <person name="Wang B."/>
            <person name="Yu K."/>
            <person name="Liang Q."/>
            <person name="Yang W."/>
            <person name="Lou X."/>
            <person name="Chen J."/>
            <person name="Feng M."/>
            <person name="Jian J."/>
            <person name="Zhang X."/>
            <person name="Luo G."/>
            <person name="Jiang Y."/>
            <person name="Liu J."/>
            <person name="Wang Z."/>
            <person name="Sha Y."/>
            <person name="Zhang B."/>
            <person name="Wu H."/>
            <person name="Tang D."/>
            <person name="Shen Q."/>
            <person name="Xue P."/>
            <person name="Zou S."/>
            <person name="Wang X."/>
            <person name="Liu X."/>
            <person name="Wang F."/>
            <person name="Yang Y."/>
            <person name="An X."/>
            <person name="Dong Z."/>
            <person name="Zhang K."/>
            <person name="Zhang X."/>
            <person name="Luo M.C."/>
            <person name="Dvorak J."/>
            <person name="Tong Y."/>
            <person name="Wang J."/>
            <person name="Yang H."/>
            <person name="Li Z."/>
            <person name="Wang D."/>
            <person name="Zhang A."/>
            <person name="Wang J."/>
        </authorList>
    </citation>
    <scope>NUCLEOTIDE SEQUENCE</scope>
    <source>
        <strain evidence="3">cv. G1812</strain>
    </source>
</reference>
<proteinExistence type="predicted"/>
<protein>
    <submittedName>
        <fullName evidence="2">Uncharacterized protein</fullName>
    </submittedName>
</protein>